<dbReference type="EMBL" id="BDQX01000187">
    <property type="protein sequence ID" value="GBG08974.1"/>
    <property type="molecule type" value="Genomic_DNA"/>
</dbReference>
<keyword evidence="3" id="KW-1185">Reference proteome</keyword>
<accession>A0A2R5F066</accession>
<organism evidence="2 3">
    <name type="scientific">Paenibacillus agaridevorans</name>
    <dbReference type="NCBI Taxonomy" id="171404"/>
    <lineage>
        <taxon>Bacteria</taxon>
        <taxon>Bacillati</taxon>
        <taxon>Bacillota</taxon>
        <taxon>Bacilli</taxon>
        <taxon>Bacillales</taxon>
        <taxon>Paenibacillaceae</taxon>
        <taxon>Paenibacillus</taxon>
    </lineage>
</organism>
<name>A0A2R5F066_9BACL</name>
<keyword evidence="1" id="KW-0472">Membrane</keyword>
<evidence type="ECO:0000256" key="1">
    <source>
        <dbReference type="SAM" id="Phobius"/>
    </source>
</evidence>
<gene>
    <name evidence="2" type="ORF">PAT3040_03592</name>
</gene>
<comment type="caution">
    <text evidence="2">The sequence shown here is derived from an EMBL/GenBank/DDBJ whole genome shotgun (WGS) entry which is preliminary data.</text>
</comment>
<dbReference type="AlphaFoldDB" id="A0A2R5F066"/>
<reference evidence="2 3" key="1">
    <citation type="submission" date="2017-08" db="EMBL/GenBank/DDBJ databases">
        <title>Substantial Increase in Enzyme Production by Combined Drug-Resistance Mutations in Paenibacillus agaridevorans.</title>
        <authorList>
            <person name="Tanaka Y."/>
            <person name="Funane K."/>
            <person name="Hosaka T."/>
            <person name="Shiwa Y."/>
            <person name="Fujita N."/>
            <person name="Miyazaki T."/>
            <person name="Yoshikawa H."/>
            <person name="Murakami K."/>
            <person name="Kasahara K."/>
            <person name="Inaoka T."/>
            <person name="Hiraga Y."/>
            <person name="Ochi K."/>
        </authorList>
    </citation>
    <scope>NUCLEOTIDE SEQUENCE [LARGE SCALE GENOMIC DNA]</scope>
    <source>
        <strain evidence="2 3">T-3040</strain>
    </source>
</reference>
<keyword evidence="1" id="KW-1133">Transmembrane helix</keyword>
<dbReference type="Proteomes" id="UP000245202">
    <property type="component" value="Unassembled WGS sequence"/>
</dbReference>
<keyword evidence="1" id="KW-0812">Transmembrane</keyword>
<protein>
    <submittedName>
        <fullName evidence="2">Uncharacterized protein</fullName>
    </submittedName>
</protein>
<evidence type="ECO:0000313" key="3">
    <source>
        <dbReference type="Proteomes" id="UP000245202"/>
    </source>
</evidence>
<proteinExistence type="predicted"/>
<feature type="transmembrane region" description="Helical" evidence="1">
    <location>
        <begin position="30"/>
        <end position="48"/>
    </location>
</feature>
<evidence type="ECO:0000313" key="2">
    <source>
        <dbReference type="EMBL" id="GBG08974.1"/>
    </source>
</evidence>
<sequence>MHGIGVNAPSAAAVAEATVGLARDWHMPKGNMLTIGLLSIILAAGITLRTPLAGSVTKLLGATPKLH</sequence>